<organism evidence="1 2">
    <name type="scientific">Phytophthora cactorum</name>
    <dbReference type="NCBI Taxonomy" id="29920"/>
    <lineage>
        <taxon>Eukaryota</taxon>
        <taxon>Sar</taxon>
        <taxon>Stramenopiles</taxon>
        <taxon>Oomycota</taxon>
        <taxon>Peronosporomycetes</taxon>
        <taxon>Peronosporales</taxon>
        <taxon>Peronosporaceae</taxon>
        <taxon>Phytophthora</taxon>
    </lineage>
</organism>
<dbReference type="AlphaFoldDB" id="A0A8T1BSJ9"/>
<sequence>MPQVSRRQRALRSVKRGIRAALLSENMTFFFDLFDHDDMLPLEVPDPDNDMVMQFIEALQDDN</sequence>
<name>A0A8T1BSJ9_9STRA</name>
<comment type="caution">
    <text evidence="1">The sequence shown here is derived from an EMBL/GenBank/DDBJ whole genome shotgun (WGS) entry which is preliminary data.</text>
</comment>
<accession>A0A8T1BSJ9</accession>
<proteinExistence type="predicted"/>
<gene>
    <name evidence="1" type="ORF">PC117_g19615</name>
</gene>
<reference evidence="1" key="1">
    <citation type="submission" date="2018-10" db="EMBL/GenBank/DDBJ databases">
        <title>Effector identification in a new, highly contiguous assembly of the strawberry crown rot pathogen Phytophthora cactorum.</title>
        <authorList>
            <person name="Armitage A.D."/>
            <person name="Nellist C.F."/>
            <person name="Bates H."/>
            <person name="Vickerstaff R.J."/>
            <person name="Harrison R.J."/>
        </authorList>
    </citation>
    <scope>NUCLEOTIDE SEQUENCE</scope>
    <source>
        <strain evidence="1">4040</strain>
    </source>
</reference>
<protein>
    <submittedName>
        <fullName evidence="1">Uncharacterized protein</fullName>
    </submittedName>
</protein>
<dbReference type="EMBL" id="RCMK01000863">
    <property type="protein sequence ID" value="KAG2909595.1"/>
    <property type="molecule type" value="Genomic_DNA"/>
</dbReference>
<dbReference type="Proteomes" id="UP000736787">
    <property type="component" value="Unassembled WGS sequence"/>
</dbReference>
<evidence type="ECO:0000313" key="1">
    <source>
        <dbReference type="EMBL" id="KAG2909595.1"/>
    </source>
</evidence>
<evidence type="ECO:0000313" key="2">
    <source>
        <dbReference type="Proteomes" id="UP000736787"/>
    </source>
</evidence>